<dbReference type="Proteomes" id="UP000885690">
    <property type="component" value="Unassembled WGS sequence"/>
</dbReference>
<reference evidence="1" key="1">
    <citation type="journal article" date="2020" name="mSystems">
        <title>Genome- and Community-Level Interaction Insights into Carbon Utilization and Element Cycling Functions of Hydrothermarchaeota in Hydrothermal Sediment.</title>
        <authorList>
            <person name="Zhou Z."/>
            <person name="Liu Y."/>
            <person name="Xu W."/>
            <person name="Pan J."/>
            <person name="Luo Z.H."/>
            <person name="Li M."/>
        </authorList>
    </citation>
    <scope>NUCLEOTIDE SEQUENCE [LARGE SCALE GENOMIC DNA]</scope>
    <source>
        <strain evidence="1">HyVt-115</strain>
    </source>
</reference>
<dbReference type="EMBL" id="DQWS01000126">
    <property type="protein sequence ID" value="HDD53083.1"/>
    <property type="molecule type" value="Genomic_DNA"/>
</dbReference>
<protein>
    <submittedName>
        <fullName evidence="1">Uncharacterized protein</fullName>
    </submittedName>
</protein>
<accession>A0A7C0U6Q3</accession>
<dbReference type="AlphaFoldDB" id="A0A7C0U6Q3"/>
<sequence length="77" mass="8722">MAVAYFAMVVLDHRSKMKVMLGHTYRMAKRVYGVPDFRYYAIADGIMALLTRHPGKVKVIEGRRKDLQLTLVLVPGG</sequence>
<gene>
    <name evidence="1" type="ORF">ENF32_03320</name>
</gene>
<organism evidence="1">
    <name type="scientific">Thermosulfidibacter takaii</name>
    <dbReference type="NCBI Taxonomy" id="412593"/>
    <lineage>
        <taxon>Bacteria</taxon>
        <taxon>Pseudomonadati</taxon>
        <taxon>Thermosulfidibacterota</taxon>
        <taxon>Thermosulfidibacteria</taxon>
        <taxon>Thermosulfidibacterales</taxon>
        <taxon>Thermosulfidibacteraceae</taxon>
    </lineage>
</organism>
<proteinExistence type="predicted"/>
<evidence type="ECO:0000313" key="1">
    <source>
        <dbReference type="EMBL" id="HDD53083.1"/>
    </source>
</evidence>
<name>A0A7C0U6Q3_9BACT</name>
<comment type="caution">
    <text evidence="1">The sequence shown here is derived from an EMBL/GenBank/DDBJ whole genome shotgun (WGS) entry which is preliminary data.</text>
</comment>